<keyword evidence="2" id="KW-1185">Reference proteome</keyword>
<accession>A0A6G1JI52</accession>
<dbReference type="OrthoDB" id="3780599at2759"/>
<evidence type="ECO:0000313" key="2">
    <source>
        <dbReference type="Proteomes" id="UP000799291"/>
    </source>
</evidence>
<organism evidence="1 2">
    <name type="scientific">Lentithecium fluviatile CBS 122367</name>
    <dbReference type="NCBI Taxonomy" id="1168545"/>
    <lineage>
        <taxon>Eukaryota</taxon>
        <taxon>Fungi</taxon>
        <taxon>Dikarya</taxon>
        <taxon>Ascomycota</taxon>
        <taxon>Pezizomycotina</taxon>
        <taxon>Dothideomycetes</taxon>
        <taxon>Pleosporomycetidae</taxon>
        <taxon>Pleosporales</taxon>
        <taxon>Massarineae</taxon>
        <taxon>Lentitheciaceae</taxon>
        <taxon>Lentithecium</taxon>
    </lineage>
</organism>
<dbReference type="AlphaFoldDB" id="A0A6G1JI52"/>
<evidence type="ECO:0000313" key="1">
    <source>
        <dbReference type="EMBL" id="KAF2689819.1"/>
    </source>
</evidence>
<name>A0A6G1JI52_9PLEO</name>
<gene>
    <name evidence="1" type="ORF">K458DRAFT_412680</name>
</gene>
<sequence length="283" mass="31845">MASGCSVGRGSGNHGHSRFGKSFDHKLNSCSRAGYPTQDAFEAAWASDNLIHDIPVPEQAISDFHSVPSNSPPHRDIPSILIAHIGNPNTTHPEPNWPQLLNYFSTDHALAGIGNLQDLYVFVTRIAIPNAIITNRRLLLQLYVTYPSLPPTIRLRYDAWASAIPYVPLTQEPPMPSNLQPISPRPILRSNLTPNGTDFLQWLNGPPTLPLGHTKVPRQMIHRRTQVDAWLAEDERVIRRVHPRALLERTARVLGLFWWVAGCNRQLENHREMGWLGMGREVE</sequence>
<dbReference type="EMBL" id="MU005571">
    <property type="protein sequence ID" value="KAF2689819.1"/>
    <property type="molecule type" value="Genomic_DNA"/>
</dbReference>
<protein>
    <submittedName>
        <fullName evidence="1">Uncharacterized protein</fullName>
    </submittedName>
</protein>
<dbReference type="Proteomes" id="UP000799291">
    <property type="component" value="Unassembled WGS sequence"/>
</dbReference>
<proteinExistence type="predicted"/>
<reference evidence="1" key="1">
    <citation type="journal article" date="2020" name="Stud. Mycol.">
        <title>101 Dothideomycetes genomes: a test case for predicting lifestyles and emergence of pathogens.</title>
        <authorList>
            <person name="Haridas S."/>
            <person name="Albert R."/>
            <person name="Binder M."/>
            <person name="Bloem J."/>
            <person name="Labutti K."/>
            <person name="Salamov A."/>
            <person name="Andreopoulos B."/>
            <person name="Baker S."/>
            <person name="Barry K."/>
            <person name="Bills G."/>
            <person name="Bluhm B."/>
            <person name="Cannon C."/>
            <person name="Castanera R."/>
            <person name="Culley D."/>
            <person name="Daum C."/>
            <person name="Ezra D."/>
            <person name="Gonzalez J."/>
            <person name="Henrissat B."/>
            <person name="Kuo A."/>
            <person name="Liang C."/>
            <person name="Lipzen A."/>
            <person name="Lutzoni F."/>
            <person name="Magnuson J."/>
            <person name="Mondo S."/>
            <person name="Nolan M."/>
            <person name="Ohm R."/>
            <person name="Pangilinan J."/>
            <person name="Park H.-J."/>
            <person name="Ramirez L."/>
            <person name="Alfaro M."/>
            <person name="Sun H."/>
            <person name="Tritt A."/>
            <person name="Yoshinaga Y."/>
            <person name="Zwiers L.-H."/>
            <person name="Turgeon B."/>
            <person name="Goodwin S."/>
            <person name="Spatafora J."/>
            <person name="Crous P."/>
            <person name="Grigoriev I."/>
        </authorList>
    </citation>
    <scope>NUCLEOTIDE SEQUENCE</scope>
    <source>
        <strain evidence="1">CBS 122367</strain>
    </source>
</reference>